<reference evidence="1" key="1">
    <citation type="journal article" date="2015" name="Nature">
        <title>Complex archaea that bridge the gap between prokaryotes and eukaryotes.</title>
        <authorList>
            <person name="Spang A."/>
            <person name="Saw J.H."/>
            <person name="Jorgensen S.L."/>
            <person name="Zaremba-Niedzwiedzka K."/>
            <person name="Martijn J."/>
            <person name="Lind A.E."/>
            <person name="van Eijk R."/>
            <person name="Schleper C."/>
            <person name="Guy L."/>
            <person name="Ettema T.J."/>
        </authorList>
    </citation>
    <scope>NUCLEOTIDE SEQUENCE</scope>
</reference>
<dbReference type="AlphaFoldDB" id="A0A0F9H8L0"/>
<protein>
    <submittedName>
        <fullName evidence="1">Uncharacterized protein</fullName>
    </submittedName>
</protein>
<evidence type="ECO:0000313" key="1">
    <source>
        <dbReference type="EMBL" id="KKM07390.1"/>
    </source>
</evidence>
<dbReference type="EMBL" id="LAZR01015782">
    <property type="protein sequence ID" value="KKM07390.1"/>
    <property type="molecule type" value="Genomic_DNA"/>
</dbReference>
<accession>A0A0F9H8L0</accession>
<name>A0A0F9H8L0_9ZZZZ</name>
<proteinExistence type="predicted"/>
<comment type="caution">
    <text evidence="1">The sequence shown here is derived from an EMBL/GenBank/DDBJ whole genome shotgun (WGS) entry which is preliminary data.</text>
</comment>
<gene>
    <name evidence="1" type="ORF">LCGC14_1734380</name>
</gene>
<dbReference type="SUPFAM" id="SSF57783">
    <property type="entry name" value="Zinc beta-ribbon"/>
    <property type="match status" value="1"/>
</dbReference>
<sequence>MLERRWKKQELGCKMEEIEERDDDFVIDFRTDGHYIIALRFFGRGWMKVGRPVSLSEVEGVIGAFRKIDELDLGPMEMPYEDEPAAGQEIYSGAIPIIGLNEVVKDKVCPKCGSNDLRKNGEREVKGSEEKTQRYNCKKCDYIFSESRLNKKYQNLDTPDEIIDEAVRFYNSSSKKSFRKTAEHLQEKFNIEISHATIACWHSRYGIGFDVPKKRTKTGGVPPIDVDRCKEKASAALDSLADKDITPNIQRVLNEMGLNRRPSNDTVYQIVRAVLKDSGHVITKGGRRGVTKITRKDIEDAVKRLEGRGKKIGNQTLYTELGYKGNII</sequence>
<organism evidence="1">
    <name type="scientific">marine sediment metagenome</name>
    <dbReference type="NCBI Taxonomy" id="412755"/>
    <lineage>
        <taxon>unclassified sequences</taxon>
        <taxon>metagenomes</taxon>
        <taxon>ecological metagenomes</taxon>
    </lineage>
</organism>